<name>A0A7W6PC69_9HYPH</name>
<protein>
    <recommendedName>
        <fullName evidence="2">KilA-N DNA-binding domain-containing protein</fullName>
    </recommendedName>
</protein>
<dbReference type="RefSeq" id="WP_210288153.1">
    <property type="nucleotide sequence ID" value="NZ_JACIDZ010000029.1"/>
</dbReference>
<dbReference type="AlphaFoldDB" id="A0A7W6PC69"/>
<keyword evidence="4" id="KW-1185">Reference proteome</keyword>
<dbReference type="Pfam" id="PF10543">
    <property type="entry name" value="ORF6N"/>
    <property type="match status" value="1"/>
</dbReference>
<comment type="caution">
    <text evidence="3">The sequence shown here is derived from an EMBL/GenBank/DDBJ whole genome shotgun (WGS) entry which is preliminary data.</text>
</comment>
<dbReference type="InterPro" id="IPR018873">
    <property type="entry name" value="KilA-N_DNA-bd_domain"/>
</dbReference>
<dbReference type="EMBL" id="JACIDZ010000029">
    <property type="protein sequence ID" value="MBB4124645.1"/>
    <property type="molecule type" value="Genomic_DNA"/>
</dbReference>
<evidence type="ECO:0000313" key="3">
    <source>
        <dbReference type="EMBL" id="MBB4124645.1"/>
    </source>
</evidence>
<reference evidence="3 4" key="1">
    <citation type="submission" date="2020-08" db="EMBL/GenBank/DDBJ databases">
        <title>Genomic Encyclopedia of Type Strains, Phase IV (KMG-IV): sequencing the most valuable type-strain genomes for metagenomic binning, comparative biology and taxonomic classification.</title>
        <authorList>
            <person name="Goeker M."/>
        </authorList>
    </citation>
    <scope>NUCLEOTIDE SEQUENCE [LARGE SCALE GENOMIC DNA]</scope>
    <source>
        <strain evidence="3 4">DSM 28101</strain>
    </source>
</reference>
<accession>A0A7W6PC69</accession>
<feature type="coiled-coil region" evidence="1">
    <location>
        <begin position="184"/>
        <end position="251"/>
    </location>
</feature>
<proteinExistence type="predicted"/>
<evidence type="ECO:0000313" key="4">
    <source>
        <dbReference type="Proteomes" id="UP000530571"/>
    </source>
</evidence>
<gene>
    <name evidence="3" type="ORF">GGR30_004605</name>
</gene>
<evidence type="ECO:0000256" key="1">
    <source>
        <dbReference type="SAM" id="Coils"/>
    </source>
</evidence>
<organism evidence="3 4">
    <name type="scientific">Martelella radicis</name>
    <dbReference type="NCBI Taxonomy" id="1397476"/>
    <lineage>
        <taxon>Bacteria</taxon>
        <taxon>Pseudomonadati</taxon>
        <taxon>Pseudomonadota</taxon>
        <taxon>Alphaproteobacteria</taxon>
        <taxon>Hyphomicrobiales</taxon>
        <taxon>Aurantimonadaceae</taxon>
        <taxon>Martelella</taxon>
    </lineage>
</organism>
<evidence type="ECO:0000259" key="2">
    <source>
        <dbReference type="Pfam" id="PF10543"/>
    </source>
</evidence>
<keyword evidence="1" id="KW-0175">Coiled coil</keyword>
<dbReference type="Proteomes" id="UP000530571">
    <property type="component" value="Unassembled WGS sequence"/>
</dbReference>
<feature type="domain" description="KilA-N DNA-binding" evidence="2">
    <location>
        <begin position="22"/>
        <end position="106"/>
    </location>
</feature>
<sequence>MSRDTDLESERGLTTGSIAGMIQTIRGKSVILDSDLATLYGTETKKLNQQVKRNLERFPETFAFRLSEDEFRTLKSQDVTAGPRHGGRRIPPIAFTEHGVAMAATVLTSPRATAVLQLIIDVFVDTRRQMLSGAAGDKGLARHRIEAMYDALARYSQTMLDFEINKRDSMTVKDEVEQLTVSVLDAVKAQLAEKQVKNESIIAEIQRKMAETDKLRAETRKTHAEADTIEIANWRERLELLREMVKTLEEASPFLPMNAMDQLGRALPPADRKSLPRKDR</sequence>